<dbReference type="SUPFAM" id="SSF50346">
    <property type="entry name" value="PRC-barrel domain"/>
    <property type="match status" value="1"/>
</dbReference>
<evidence type="ECO:0000259" key="1">
    <source>
        <dbReference type="Pfam" id="PF05239"/>
    </source>
</evidence>
<dbReference type="NCBIfam" id="TIGR02888">
    <property type="entry name" value="spore_YlmC_YmxH"/>
    <property type="match status" value="1"/>
</dbReference>
<dbReference type="OrthoDB" id="6024937at2"/>
<evidence type="ECO:0000313" key="2">
    <source>
        <dbReference type="EMBL" id="ASN05843.1"/>
    </source>
</evidence>
<evidence type="ECO:0000313" key="3">
    <source>
        <dbReference type="Proteomes" id="UP000204391"/>
    </source>
</evidence>
<dbReference type="InterPro" id="IPR011033">
    <property type="entry name" value="PRC_barrel-like_sf"/>
</dbReference>
<dbReference type="PANTHER" id="PTHR40061">
    <property type="entry name" value="SPORULATION PROTEIN YLMC-RELATED"/>
    <property type="match status" value="1"/>
</dbReference>
<dbReference type="Gene3D" id="2.30.30.240">
    <property type="entry name" value="PRC-barrel domain"/>
    <property type="match status" value="1"/>
</dbReference>
<dbReference type="KEGG" id="vne:CFK40_12890"/>
<dbReference type="AlphaFoldDB" id="A0A221MDU6"/>
<reference evidence="2 3" key="1">
    <citation type="journal article" date="2003" name="Int. J. Syst. Evol. Microbiol.">
        <title>Virgibacillus carmonensis sp. nov., Virgibacillus necropolis sp. nov. and Virgibacillus picturae sp. nov., three novel species isolated from deteriorated mural paintings, transfer of the species of the genus salibacillus to Virgibacillus, as Virgibacillus marismortui comb. nov. and Virgibacillus salexigens comb. nov., and emended description of the genus Virgibacillus.</title>
        <authorList>
            <person name="Heyrman J."/>
            <person name="Logan N.A."/>
            <person name="Busse H.J."/>
            <person name="Balcaen A."/>
            <person name="Lebbe L."/>
            <person name="Rodriguez-Diaz M."/>
            <person name="Swings J."/>
            <person name="De Vos P."/>
        </authorList>
    </citation>
    <scope>NUCLEOTIDE SEQUENCE [LARGE SCALE GENOMIC DNA]</scope>
    <source>
        <strain evidence="2 3">LMG 19488</strain>
    </source>
</reference>
<dbReference type="InterPro" id="IPR014238">
    <property type="entry name" value="Spore_YlmC/YmxH"/>
</dbReference>
<dbReference type="InterPro" id="IPR027275">
    <property type="entry name" value="PRC-brl_dom"/>
</dbReference>
<sequence length="90" mass="9978">MIKLSELQMKEIIVIENGTRLGHISDLEIDEVNGRILALIIQIKEGKNGMFAKSGEMIIGWHQIATIGEDVILVQLKENPLLLSGNTNLN</sequence>
<accession>A0A221MDU6</accession>
<dbReference type="EMBL" id="CP022437">
    <property type="protein sequence ID" value="ASN05843.1"/>
    <property type="molecule type" value="Genomic_DNA"/>
</dbReference>
<dbReference type="Proteomes" id="UP000204391">
    <property type="component" value="Chromosome"/>
</dbReference>
<proteinExistence type="predicted"/>
<keyword evidence="3" id="KW-1185">Reference proteome</keyword>
<organism evidence="2 3">
    <name type="scientific">Virgibacillus necropolis</name>
    <dbReference type="NCBI Taxonomy" id="163877"/>
    <lineage>
        <taxon>Bacteria</taxon>
        <taxon>Bacillati</taxon>
        <taxon>Bacillota</taxon>
        <taxon>Bacilli</taxon>
        <taxon>Bacillales</taxon>
        <taxon>Bacillaceae</taxon>
        <taxon>Virgibacillus</taxon>
    </lineage>
</organism>
<dbReference type="Pfam" id="PF05239">
    <property type="entry name" value="PRC"/>
    <property type="match status" value="1"/>
</dbReference>
<dbReference type="PANTHER" id="PTHR40061:SF1">
    <property type="entry name" value="SPORULATION PROTEIN YLMC-RELATED"/>
    <property type="match status" value="1"/>
</dbReference>
<feature type="domain" description="PRC-barrel" evidence="1">
    <location>
        <begin position="2"/>
        <end position="75"/>
    </location>
</feature>
<protein>
    <submittedName>
        <fullName evidence="2">YlmC/YmxH family sporulation protein</fullName>
    </submittedName>
</protein>
<gene>
    <name evidence="2" type="ORF">CFK40_12890</name>
</gene>
<name>A0A221MDU6_9BACI</name>
<dbReference type="RefSeq" id="WP_089532691.1">
    <property type="nucleotide sequence ID" value="NZ_CP022437.1"/>
</dbReference>